<evidence type="ECO:0000256" key="2">
    <source>
        <dbReference type="SAM" id="Phobius"/>
    </source>
</evidence>
<feature type="transmembrane region" description="Helical" evidence="2">
    <location>
        <begin position="59"/>
        <end position="79"/>
    </location>
</feature>
<dbReference type="AlphaFoldDB" id="A0A7X6R726"/>
<reference evidence="3 4" key="1">
    <citation type="submission" date="2020-04" db="EMBL/GenBank/DDBJ databases">
        <title>MicrobeNet Type strains.</title>
        <authorList>
            <person name="Nicholson A.C."/>
        </authorList>
    </citation>
    <scope>NUCLEOTIDE SEQUENCE [LARGE SCALE GENOMIC DNA]</scope>
    <source>
        <strain evidence="3 4">DSM 44956</strain>
    </source>
</reference>
<feature type="transmembrane region" description="Helical" evidence="2">
    <location>
        <begin position="86"/>
        <end position="108"/>
    </location>
</feature>
<sequence>MFAAATNAVTFALLFQPWLSASGSGGEVRSDAFGRVTGVTNGFDEWSVSKFREMNIGGAWGLLAAAAAVVTVFAAVAQVRSRSRALAALVMGSSVAVTVLVLICLLYLDAKGPELRTLIDPGEGFGSGWLRRIFDEDGTAVSAAGEQRMAGAGLTSVALLAGVLSSAAAVAAVAQGARRYGLSTMRALSWLVTPLPTETTPPPAAAQAPRPVAQTSPDAAERVLWDELVFDDDLIANVTWVRNTNPPGSETSAHRSAPVLTR</sequence>
<comment type="caution">
    <text evidence="3">The sequence shown here is derived from an EMBL/GenBank/DDBJ whole genome shotgun (WGS) entry which is preliminary data.</text>
</comment>
<feature type="transmembrane region" description="Helical" evidence="2">
    <location>
        <begin position="157"/>
        <end position="177"/>
    </location>
</feature>
<gene>
    <name evidence="3" type="ORF">HGB38_33925</name>
</gene>
<evidence type="ECO:0000256" key="1">
    <source>
        <dbReference type="SAM" id="MobiDB-lite"/>
    </source>
</evidence>
<proteinExistence type="predicted"/>
<organism evidence="3 4">
    <name type="scientific">Nocardia gamkensis</name>
    <dbReference type="NCBI Taxonomy" id="352869"/>
    <lineage>
        <taxon>Bacteria</taxon>
        <taxon>Bacillati</taxon>
        <taxon>Actinomycetota</taxon>
        <taxon>Actinomycetes</taxon>
        <taxon>Mycobacteriales</taxon>
        <taxon>Nocardiaceae</taxon>
        <taxon>Nocardia</taxon>
    </lineage>
</organism>
<feature type="region of interest" description="Disordered" evidence="1">
    <location>
        <begin position="242"/>
        <end position="262"/>
    </location>
</feature>
<dbReference type="Proteomes" id="UP000540698">
    <property type="component" value="Unassembled WGS sequence"/>
</dbReference>
<name>A0A7X6R726_9NOCA</name>
<evidence type="ECO:0000313" key="4">
    <source>
        <dbReference type="Proteomes" id="UP000540698"/>
    </source>
</evidence>
<keyword evidence="2" id="KW-0472">Membrane</keyword>
<accession>A0A7X6R726</accession>
<dbReference type="RefSeq" id="WP_157114037.1">
    <property type="nucleotide sequence ID" value="NZ_JAAXOS010000026.1"/>
</dbReference>
<evidence type="ECO:0000313" key="3">
    <source>
        <dbReference type="EMBL" id="NKY31164.1"/>
    </source>
</evidence>
<keyword evidence="4" id="KW-1185">Reference proteome</keyword>
<protein>
    <submittedName>
        <fullName evidence="3">Uncharacterized protein</fullName>
    </submittedName>
</protein>
<keyword evidence="2" id="KW-0812">Transmembrane</keyword>
<feature type="compositionally biased region" description="Polar residues" evidence="1">
    <location>
        <begin position="242"/>
        <end position="251"/>
    </location>
</feature>
<keyword evidence="2" id="KW-1133">Transmembrane helix</keyword>
<dbReference type="EMBL" id="JAAXOS010000026">
    <property type="protein sequence ID" value="NKY31164.1"/>
    <property type="molecule type" value="Genomic_DNA"/>
</dbReference>